<dbReference type="InterPro" id="IPR005467">
    <property type="entry name" value="His_kinase_dom"/>
</dbReference>
<dbReference type="Proteomes" id="UP001364224">
    <property type="component" value="Unassembled WGS sequence"/>
</dbReference>
<organism evidence="5 6">
    <name type="scientific">Bradyrhizobium algeriense</name>
    <dbReference type="NCBI Taxonomy" id="634784"/>
    <lineage>
        <taxon>Bacteria</taxon>
        <taxon>Pseudomonadati</taxon>
        <taxon>Pseudomonadota</taxon>
        <taxon>Alphaproteobacteria</taxon>
        <taxon>Hyphomicrobiales</taxon>
        <taxon>Nitrobacteraceae</taxon>
        <taxon>Bradyrhizobium</taxon>
    </lineage>
</organism>
<dbReference type="EC" id="2.7.13.3" evidence="2"/>
<dbReference type="InterPro" id="IPR036097">
    <property type="entry name" value="HisK_dim/P_sf"/>
</dbReference>
<dbReference type="Pfam" id="PF04392">
    <property type="entry name" value="ABC_sub_bind"/>
    <property type="match status" value="1"/>
</dbReference>
<dbReference type="Gene3D" id="1.10.287.130">
    <property type="match status" value="1"/>
</dbReference>
<reference evidence="5 6" key="1">
    <citation type="submission" date="2024-02" db="EMBL/GenBank/DDBJ databases">
        <title>Adaptive strategies in a cosmopolitan and abundant soil bacterium.</title>
        <authorList>
            <person name="Carini P."/>
        </authorList>
    </citation>
    <scope>NUCLEOTIDE SEQUENCE [LARGE SCALE GENOMIC DNA]</scope>
    <source>
        <strain evidence="5 6">AZCC 1608</strain>
    </source>
</reference>
<evidence type="ECO:0000256" key="2">
    <source>
        <dbReference type="ARBA" id="ARBA00012438"/>
    </source>
</evidence>
<dbReference type="Gene3D" id="3.30.565.10">
    <property type="entry name" value="Histidine kinase-like ATPase, C-terminal domain"/>
    <property type="match status" value="1"/>
</dbReference>
<dbReference type="PRINTS" id="PR00344">
    <property type="entry name" value="BCTRLSENSOR"/>
</dbReference>
<evidence type="ECO:0000313" key="5">
    <source>
        <dbReference type="EMBL" id="MEH2553924.1"/>
    </source>
</evidence>
<dbReference type="PANTHER" id="PTHR43065:SF42">
    <property type="entry name" value="TWO-COMPONENT SENSOR PPRA"/>
    <property type="match status" value="1"/>
</dbReference>
<accession>A0ABU8B5X0</accession>
<gene>
    <name evidence="5" type="ORF">V1286_001453</name>
</gene>
<dbReference type="InterPro" id="IPR003594">
    <property type="entry name" value="HATPase_dom"/>
</dbReference>
<feature type="domain" description="Histidine kinase" evidence="4">
    <location>
        <begin position="397"/>
        <end position="613"/>
    </location>
</feature>
<dbReference type="Gene3D" id="3.40.50.2300">
    <property type="match status" value="2"/>
</dbReference>
<dbReference type="InterPro" id="IPR003661">
    <property type="entry name" value="HisK_dim/P_dom"/>
</dbReference>
<protein>
    <recommendedName>
        <fullName evidence="2">histidine kinase</fullName>
        <ecNumber evidence="2">2.7.13.3</ecNumber>
    </recommendedName>
</protein>
<comment type="catalytic activity">
    <reaction evidence="1">
        <text>ATP + protein L-histidine = ADP + protein N-phospho-L-histidine.</text>
        <dbReference type="EC" id="2.7.13.3"/>
    </reaction>
</comment>
<dbReference type="SMART" id="SM00388">
    <property type="entry name" value="HisKA"/>
    <property type="match status" value="1"/>
</dbReference>
<dbReference type="InterPro" id="IPR004358">
    <property type="entry name" value="Sig_transdc_His_kin-like_C"/>
</dbReference>
<keyword evidence="6" id="KW-1185">Reference proteome</keyword>
<keyword evidence="3" id="KW-0597">Phosphoprotein</keyword>
<dbReference type="GO" id="GO:0016301">
    <property type="term" value="F:kinase activity"/>
    <property type="evidence" value="ECO:0007669"/>
    <property type="project" value="UniProtKB-KW"/>
</dbReference>
<keyword evidence="5" id="KW-0808">Transferase</keyword>
<sequence length="614" mass="66903">MGDWISALLMSVAVVLTPLPVTAQELRSRSILVLDQSQSTGPFFLQVFAGLRAGIDGGASAHTTLFSESLDLSRFDGDAYDESLRRHFSEKYRDKDIGVIVTMGAGALELVQRWRDELWPGIPVVFGMVDEIDYARLKLPNDITGSTLKTRLADSIGVARAVVPDLETVVFVGDHWDRQNIFGSWGLEIPKATAGLNVIDLVGATMAEVRKRVEALPARSAIIYSAMYSDGEGTYYSPAKAFELVAEKANRPIIVAAEPLVELGSIGGSVIVPGLVGADAAKLASRILHGEPASSIPVTMSQAVKPIFNWLQMQRWGVRGSDLPPGSEIRFREPNVWEKYRWQSLSVAAALLIQAGLISILLHERHGRAIAERESRNRLTELAHANRQATAGELTSTIAHELNQPLGTILTNAETAELILSSPAPNLSEVKEILADIRRDDIRASEVIHRMRSFLRRTPFEDKAVDLNDTVRKVFDFLSVQASVRKVALYFEPSGEPLQVKGDQVQLQQVIMNLVVNSMDAMAAIPNGRTVIGRTEMNGGSSAVVSISDSGPGIPTEKLNEVFDPFFTTKQQGMGIGLSISRTIVQAHNGRIWAENQKEGGGAVFRLSLPLSLS</sequence>
<dbReference type="PROSITE" id="PS50109">
    <property type="entry name" value="HIS_KIN"/>
    <property type="match status" value="1"/>
</dbReference>
<dbReference type="Pfam" id="PF02518">
    <property type="entry name" value="HATPase_c"/>
    <property type="match status" value="1"/>
</dbReference>
<dbReference type="InterPro" id="IPR007487">
    <property type="entry name" value="ABC_transpt-TYRBP-like"/>
</dbReference>
<dbReference type="RefSeq" id="WP_334478500.1">
    <property type="nucleotide sequence ID" value="NZ_JAZHRV010000001.1"/>
</dbReference>
<comment type="caution">
    <text evidence="5">The sequence shown here is derived from an EMBL/GenBank/DDBJ whole genome shotgun (WGS) entry which is preliminary data.</text>
</comment>
<dbReference type="EMBL" id="JAZHRV010000001">
    <property type="protein sequence ID" value="MEH2553924.1"/>
    <property type="molecule type" value="Genomic_DNA"/>
</dbReference>
<proteinExistence type="predicted"/>
<dbReference type="Pfam" id="PF00512">
    <property type="entry name" value="HisKA"/>
    <property type="match status" value="1"/>
</dbReference>
<dbReference type="InterPro" id="IPR036890">
    <property type="entry name" value="HATPase_C_sf"/>
</dbReference>
<dbReference type="SUPFAM" id="SSF47384">
    <property type="entry name" value="Homodimeric domain of signal transducing histidine kinase"/>
    <property type="match status" value="1"/>
</dbReference>
<keyword evidence="5" id="KW-0418">Kinase</keyword>
<dbReference type="CDD" id="cd00082">
    <property type="entry name" value="HisKA"/>
    <property type="match status" value="1"/>
</dbReference>
<dbReference type="SUPFAM" id="SSF55874">
    <property type="entry name" value="ATPase domain of HSP90 chaperone/DNA topoisomerase II/histidine kinase"/>
    <property type="match status" value="1"/>
</dbReference>
<evidence type="ECO:0000259" key="4">
    <source>
        <dbReference type="PROSITE" id="PS50109"/>
    </source>
</evidence>
<evidence type="ECO:0000313" key="6">
    <source>
        <dbReference type="Proteomes" id="UP001364224"/>
    </source>
</evidence>
<dbReference type="PANTHER" id="PTHR43065">
    <property type="entry name" value="SENSOR HISTIDINE KINASE"/>
    <property type="match status" value="1"/>
</dbReference>
<name>A0ABU8B5X0_9BRAD</name>
<evidence type="ECO:0000256" key="3">
    <source>
        <dbReference type="ARBA" id="ARBA00022553"/>
    </source>
</evidence>
<evidence type="ECO:0000256" key="1">
    <source>
        <dbReference type="ARBA" id="ARBA00000085"/>
    </source>
</evidence>
<dbReference type="SMART" id="SM00387">
    <property type="entry name" value="HATPase_c"/>
    <property type="match status" value="1"/>
</dbReference>